<comment type="caution">
    <text evidence="1">The sequence shown here is derived from an EMBL/GenBank/DDBJ whole genome shotgun (WGS) entry which is preliminary data.</text>
</comment>
<protein>
    <submittedName>
        <fullName evidence="1">Uncharacterized protein</fullName>
    </submittedName>
</protein>
<evidence type="ECO:0000313" key="2">
    <source>
        <dbReference type="Proteomes" id="UP001165289"/>
    </source>
</evidence>
<sequence>MEKPFEVLITILLPLRNTQYPLQLISLGLDENFVTLAIPSLKVGYKINLNSESVKVALMNWGDYQEYGGIISWNVDEDVTLVDSVGIQEKLSDLHNYCHSRQQHMDLLHKEAAENAIGLGNAFVDMNNIIPMDSSIFLSEIDPSQVDTNTTVSIQHN</sequence>
<proteinExistence type="predicted"/>
<name>A0AAV7JNW6_9METZ</name>
<evidence type="ECO:0000313" key="1">
    <source>
        <dbReference type="EMBL" id="KAI6650140.1"/>
    </source>
</evidence>
<reference evidence="1 2" key="1">
    <citation type="journal article" date="2023" name="BMC Biol.">
        <title>The compact genome of the sponge Oopsacas minuta (Hexactinellida) is lacking key metazoan core genes.</title>
        <authorList>
            <person name="Santini S."/>
            <person name="Schenkelaars Q."/>
            <person name="Jourda C."/>
            <person name="Duchesne M."/>
            <person name="Belahbib H."/>
            <person name="Rocher C."/>
            <person name="Selva M."/>
            <person name="Riesgo A."/>
            <person name="Vervoort M."/>
            <person name="Leys S.P."/>
            <person name="Kodjabachian L."/>
            <person name="Le Bivic A."/>
            <person name="Borchiellini C."/>
            <person name="Claverie J.M."/>
            <person name="Renard E."/>
        </authorList>
    </citation>
    <scope>NUCLEOTIDE SEQUENCE [LARGE SCALE GENOMIC DNA]</scope>
    <source>
        <strain evidence="1">SPO-2</strain>
    </source>
</reference>
<organism evidence="1 2">
    <name type="scientific">Oopsacas minuta</name>
    <dbReference type="NCBI Taxonomy" id="111878"/>
    <lineage>
        <taxon>Eukaryota</taxon>
        <taxon>Metazoa</taxon>
        <taxon>Porifera</taxon>
        <taxon>Hexactinellida</taxon>
        <taxon>Hexasterophora</taxon>
        <taxon>Lyssacinosida</taxon>
        <taxon>Leucopsacidae</taxon>
        <taxon>Oopsacas</taxon>
    </lineage>
</organism>
<gene>
    <name evidence="1" type="ORF">LOD99_6057</name>
</gene>
<dbReference type="EMBL" id="JAKMXF010000313">
    <property type="protein sequence ID" value="KAI6650140.1"/>
    <property type="molecule type" value="Genomic_DNA"/>
</dbReference>
<keyword evidence="2" id="KW-1185">Reference proteome</keyword>
<dbReference type="AlphaFoldDB" id="A0AAV7JNW6"/>
<dbReference type="Proteomes" id="UP001165289">
    <property type="component" value="Unassembled WGS sequence"/>
</dbReference>
<accession>A0AAV7JNW6</accession>